<dbReference type="EMBL" id="SMAB01000006">
    <property type="protein sequence ID" value="TCS83198.1"/>
    <property type="molecule type" value="Genomic_DNA"/>
</dbReference>
<dbReference type="RefSeq" id="WP_132768197.1">
    <property type="nucleotide sequence ID" value="NZ_SMAB01000006.1"/>
</dbReference>
<proteinExistence type="predicted"/>
<protein>
    <recommendedName>
        <fullName evidence="3">Acetyltransferase (GNAT) family protein</fullName>
    </recommendedName>
</protein>
<keyword evidence="2" id="KW-1185">Reference proteome</keyword>
<reference evidence="1 2" key="1">
    <citation type="submission" date="2019-03" db="EMBL/GenBank/DDBJ databases">
        <title>Genomic Encyclopedia of Type Strains, Phase IV (KMG-IV): sequencing the most valuable type-strain genomes for metagenomic binning, comparative biology and taxonomic classification.</title>
        <authorList>
            <person name="Goeker M."/>
        </authorList>
    </citation>
    <scope>NUCLEOTIDE SEQUENCE [LARGE SCALE GENOMIC DNA]</scope>
    <source>
        <strain evidence="1 2">DSM 23802</strain>
    </source>
</reference>
<organism evidence="1 2">
    <name type="scientific">Tepidibacillus fermentans</name>
    <dbReference type="NCBI Taxonomy" id="1281767"/>
    <lineage>
        <taxon>Bacteria</taxon>
        <taxon>Bacillati</taxon>
        <taxon>Bacillota</taxon>
        <taxon>Bacilli</taxon>
        <taxon>Bacillales</taxon>
        <taxon>Bacillaceae</taxon>
        <taxon>Tepidibacillus</taxon>
    </lineage>
</organism>
<dbReference type="Proteomes" id="UP000295788">
    <property type="component" value="Unassembled WGS sequence"/>
</dbReference>
<accession>A0A4R3KJ86</accession>
<comment type="caution">
    <text evidence="1">The sequence shown here is derived from an EMBL/GenBank/DDBJ whole genome shotgun (WGS) entry which is preliminary data.</text>
</comment>
<dbReference type="OrthoDB" id="2880068at2"/>
<evidence type="ECO:0008006" key="3">
    <source>
        <dbReference type="Google" id="ProtNLM"/>
    </source>
</evidence>
<name>A0A4R3KJ86_9BACI</name>
<gene>
    <name evidence="1" type="ORF">EDD72_106127</name>
</gene>
<dbReference type="AlphaFoldDB" id="A0A4R3KJ86"/>
<evidence type="ECO:0000313" key="2">
    <source>
        <dbReference type="Proteomes" id="UP000295788"/>
    </source>
</evidence>
<sequence length="84" mass="9548">MEIYFSPEIINPESQILNVVDQNQKAVGYLAIIFTEKKAYVYGHLEDEGVREDFKDLITPYLQGIAKSKTNLELYSYIATGGKN</sequence>
<evidence type="ECO:0000313" key="1">
    <source>
        <dbReference type="EMBL" id="TCS83198.1"/>
    </source>
</evidence>